<evidence type="ECO:0000256" key="3">
    <source>
        <dbReference type="ARBA" id="ARBA00022448"/>
    </source>
</evidence>
<dbReference type="Proteomes" id="UP001448207">
    <property type="component" value="Unassembled WGS sequence"/>
</dbReference>
<organism evidence="14 15">
    <name type="scientific">Phycomyces blakesleeanus</name>
    <dbReference type="NCBI Taxonomy" id="4837"/>
    <lineage>
        <taxon>Eukaryota</taxon>
        <taxon>Fungi</taxon>
        <taxon>Fungi incertae sedis</taxon>
        <taxon>Mucoromycota</taxon>
        <taxon>Mucoromycotina</taxon>
        <taxon>Mucoromycetes</taxon>
        <taxon>Mucorales</taxon>
        <taxon>Phycomycetaceae</taxon>
        <taxon>Phycomyces</taxon>
    </lineage>
</organism>
<dbReference type="Pfam" id="PF01786">
    <property type="entry name" value="AOX"/>
    <property type="match status" value="1"/>
</dbReference>
<evidence type="ECO:0000256" key="7">
    <source>
        <dbReference type="ARBA" id="ARBA00022982"/>
    </source>
</evidence>
<dbReference type="PANTHER" id="PTHR31803">
    <property type="entry name" value="ALTERNATIVE OXIDASE"/>
    <property type="match status" value="1"/>
</dbReference>
<keyword evidence="9 12" id="KW-0560">Oxidoreductase</keyword>
<evidence type="ECO:0000256" key="6">
    <source>
        <dbReference type="ARBA" id="ARBA00022723"/>
    </source>
</evidence>
<gene>
    <name evidence="14" type="ORF">J3Q64DRAFT_1724987</name>
</gene>
<keyword evidence="8 13" id="KW-1133">Transmembrane helix</keyword>
<evidence type="ECO:0000256" key="13">
    <source>
        <dbReference type="SAM" id="Phobius"/>
    </source>
</evidence>
<sequence length="327" mass="37035">MIKTSLSKALLASGARATSHNLVASIPSSAVRAFSCSSQKAFLNTKDQKKTFTISEMPEELMREVKGTHPAPMREEFTRHEKLSSKELSAIDVEVGKHYKPNDFGDRVAQRFIKMLRTLPDTYFGRDHYMRAVMLETIAAVPGMVGGMLRHMKSLRNMSEDHGWIIHLLHEAENERMHLMTWMKCLQPSLANRLLVLGAQGVFFNAYFWLYVFSPRIAHRMCGYLEEEAVISYTHFLDDLDAGLISNGPAPPIAIDYYNLQPGASVRDTVLAIRADEALHRDANHHFADRIAAHRENLLADVQAKAYSEEQSRRVAKSPHYTQTSLH</sequence>
<protein>
    <recommendedName>
        <fullName evidence="12">Alternative oxidase</fullName>
        <ecNumber evidence="12">1.-.-.-</ecNumber>
    </recommendedName>
</protein>
<dbReference type="EMBL" id="JBCLYO010000003">
    <property type="protein sequence ID" value="KAL0091714.1"/>
    <property type="molecule type" value="Genomic_DNA"/>
</dbReference>
<evidence type="ECO:0000256" key="10">
    <source>
        <dbReference type="ARBA" id="ARBA00023004"/>
    </source>
</evidence>
<evidence type="ECO:0000256" key="5">
    <source>
        <dbReference type="ARBA" id="ARBA00022692"/>
    </source>
</evidence>
<dbReference type="InterPro" id="IPR002680">
    <property type="entry name" value="AOX"/>
</dbReference>
<dbReference type="Gene3D" id="1.20.1260.140">
    <property type="entry name" value="Alternative oxidase"/>
    <property type="match status" value="1"/>
</dbReference>
<keyword evidence="11 12" id="KW-0472">Membrane</keyword>
<evidence type="ECO:0000256" key="9">
    <source>
        <dbReference type="ARBA" id="ARBA00023002"/>
    </source>
</evidence>
<keyword evidence="15" id="KW-1185">Reference proteome</keyword>
<keyword evidence="3" id="KW-0813">Transport</keyword>
<keyword evidence="10 12" id="KW-0408">Iron</keyword>
<evidence type="ECO:0000256" key="2">
    <source>
        <dbReference type="ARBA" id="ARBA00008388"/>
    </source>
</evidence>
<keyword evidence="5 12" id="KW-0812">Transmembrane</keyword>
<comment type="cofactor">
    <cofactor evidence="12">
        <name>Fe cation</name>
        <dbReference type="ChEBI" id="CHEBI:24875"/>
    </cofactor>
    <text evidence="12">Binds 2 iron ions per subunit.</text>
</comment>
<evidence type="ECO:0000256" key="4">
    <source>
        <dbReference type="ARBA" id="ARBA00022660"/>
    </source>
</evidence>
<evidence type="ECO:0000313" key="15">
    <source>
        <dbReference type="Proteomes" id="UP001448207"/>
    </source>
</evidence>
<keyword evidence="7 12" id="KW-0249">Electron transport</keyword>
<feature type="transmembrane region" description="Helical" evidence="13">
    <location>
        <begin position="129"/>
        <end position="149"/>
    </location>
</feature>
<comment type="caution">
    <text evidence="14">The sequence shown here is derived from an EMBL/GenBank/DDBJ whole genome shotgun (WGS) entry which is preliminary data.</text>
</comment>
<comment type="subcellular location">
    <subcellularLocation>
        <location evidence="1">Membrane</location>
    </subcellularLocation>
</comment>
<evidence type="ECO:0000256" key="8">
    <source>
        <dbReference type="ARBA" id="ARBA00022989"/>
    </source>
</evidence>
<evidence type="ECO:0000256" key="1">
    <source>
        <dbReference type="ARBA" id="ARBA00004370"/>
    </source>
</evidence>
<name>A0ABR3B7T1_PHYBL</name>
<keyword evidence="6 12" id="KW-0479">Metal-binding</keyword>
<proteinExistence type="inferred from homology"/>
<evidence type="ECO:0000313" key="14">
    <source>
        <dbReference type="EMBL" id="KAL0091714.1"/>
    </source>
</evidence>
<keyword evidence="4 12" id="KW-0679">Respiratory chain</keyword>
<evidence type="ECO:0000256" key="11">
    <source>
        <dbReference type="ARBA" id="ARBA00023136"/>
    </source>
</evidence>
<accession>A0ABR3B7T1</accession>
<dbReference type="PIRSF" id="PIRSF005229">
    <property type="entry name" value="AOX"/>
    <property type="match status" value="1"/>
</dbReference>
<feature type="transmembrane region" description="Helical" evidence="13">
    <location>
        <begin position="190"/>
        <end position="212"/>
    </location>
</feature>
<dbReference type="PANTHER" id="PTHR31803:SF3">
    <property type="entry name" value="ALTERNATIVE OXIDASE"/>
    <property type="match status" value="1"/>
</dbReference>
<dbReference type="EC" id="1.-.-.-" evidence="12"/>
<dbReference type="InterPro" id="IPR038659">
    <property type="entry name" value="AOX_sf"/>
</dbReference>
<evidence type="ECO:0000256" key="12">
    <source>
        <dbReference type="RuleBase" id="RU003779"/>
    </source>
</evidence>
<comment type="similarity">
    <text evidence="2 12">Belongs to the alternative oxidase family.</text>
</comment>
<reference evidence="14 15" key="1">
    <citation type="submission" date="2024-04" db="EMBL/GenBank/DDBJ databases">
        <title>Symmetric and asymmetric DNA N6-adenine methylation regulates different biological responses in Mucorales.</title>
        <authorList>
            <consortium name="Lawrence Berkeley National Laboratory"/>
            <person name="Lax C."/>
            <person name="Mondo S.J."/>
            <person name="Osorio-Concepcion M."/>
            <person name="Muszewska A."/>
            <person name="Corrochano-Luque M."/>
            <person name="Gutierrez G."/>
            <person name="Riley R."/>
            <person name="Lipzen A."/>
            <person name="Guo J."/>
            <person name="Hundley H."/>
            <person name="Amirebrahimi M."/>
            <person name="Ng V."/>
            <person name="Lorenzo-Gutierrez D."/>
            <person name="Binder U."/>
            <person name="Yang J."/>
            <person name="Song Y."/>
            <person name="Canovas D."/>
            <person name="Navarro E."/>
            <person name="Freitag M."/>
            <person name="Gabaldon T."/>
            <person name="Grigoriev I.V."/>
            <person name="Corrochano L.M."/>
            <person name="Nicolas F.E."/>
            <person name="Garre V."/>
        </authorList>
    </citation>
    <scope>NUCLEOTIDE SEQUENCE [LARGE SCALE GENOMIC DNA]</scope>
    <source>
        <strain evidence="14 15">L51</strain>
    </source>
</reference>